<reference evidence="2" key="1">
    <citation type="submission" date="2019-09" db="EMBL/GenBank/DDBJ databases">
        <title>Characterisation of the sponge microbiome using genome-centric metagenomics.</title>
        <authorList>
            <person name="Engelberts J.P."/>
            <person name="Robbins S.J."/>
            <person name="De Goeij J.M."/>
            <person name="Aranda M."/>
            <person name="Bell S.C."/>
            <person name="Webster N.S."/>
        </authorList>
    </citation>
    <scope>NUCLEOTIDE SEQUENCE</scope>
    <source>
        <strain evidence="2">SB0662_bin_9</strain>
    </source>
</reference>
<dbReference type="InterPro" id="IPR037523">
    <property type="entry name" value="VOC_core"/>
</dbReference>
<evidence type="ECO:0000259" key="1">
    <source>
        <dbReference type="PROSITE" id="PS51819"/>
    </source>
</evidence>
<organism evidence="2">
    <name type="scientific">Caldilineaceae bacterium SB0662_bin_9</name>
    <dbReference type="NCBI Taxonomy" id="2605258"/>
    <lineage>
        <taxon>Bacteria</taxon>
        <taxon>Bacillati</taxon>
        <taxon>Chloroflexota</taxon>
        <taxon>Caldilineae</taxon>
        <taxon>Caldilineales</taxon>
        <taxon>Caldilineaceae</taxon>
    </lineage>
</organism>
<dbReference type="InterPro" id="IPR041581">
    <property type="entry name" value="Glyoxalase_6"/>
</dbReference>
<protein>
    <submittedName>
        <fullName evidence="2">VOC family protein</fullName>
    </submittedName>
</protein>
<dbReference type="Gene3D" id="3.10.180.10">
    <property type="entry name" value="2,3-Dihydroxybiphenyl 1,2-Dioxygenase, domain 1"/>
    <property type="match status" value="1"/>
</dbReference>
<name>A0A6B1DSV4_9CHLR</name>
<proteinExistence type="predicted"/>
<sequence length="126" mass="14132">MKLEHSAINVKDAKAVAQWWSEHLGMRIVMESDEPPFMHFLADDDGAMMEIYAMAEAEVPDWANIDPQSIHFAFTTKDMDAEQARLEAGGAEVVAGRTSPAGDRLLFLRDPYGTPFQLVQRKQPLL</sequence>
<comment type="caution">
    <text evidence="2">The sequence shown here is derived from an EMBL/GenBank/DDBJ whole genome shotgun (WGS) entry which is preliminary data.</text>
</comment>
<feature type="domain" description="VOC" evidence="1">
    <location>
        <begin position="2"/>
        <end position="121"/>
    </location>
</feature>
<dbReference type="InterPro" id="IPR029068">
    <property type="entry name" value="Glyas_Bleomycin-R_OHBP_Dase"/>
</dbReference>
<dbReference type="AlphaFoldDB" id="A0A6B1DSV4"/>
<gene>
    <name evidence="2" type="ORF">F4Y08_10665</name>
</gene>
<evidence type="ECO:0000313" key="2">
    <source>
        <dbReference type="EMBL" id="MYD90779.1"/>
    </source>
</evidence>
<dbReference type="EMBL" id="VXPY01000077">
    <property type="protein sequence ID" value="MYD90779.1"/>
    <property type="molecule type" value="Genomic_DNA"/>
</dbReference>
<dbReference type="Pfam" id="PF18029">
    <property type="entry name" value="Glyoxalase_6"/>
    <property type="match status" value="1"/>
</dbReference>
<dbReference type="CDD" id="cd06587">
    <property type="entry name" value="VOC"/>
    <property type="match status" value="1"/>
</dbReference>
<dbReference type="SUPFAM" id="SSF54593">
    <property type="entry name" value="Glyoxalase/Bleomycin resistance protein/Dihydroxybiphenyl dioxygenase"/>
    <property type="match status" value="1"/>
</dbReference>
<dbReference type="PROSITE" id="PS51819">
    <property type="entry name" value="VOC"/>
    <property type="match status" value="1"/>
</dbReference>
<accession>A0A6B1DSV4</accession>